<reference evidence="1" key="1">
    <citation type="submission" date="2019-01" db="EMBL/GenBank/DDBJ databases">
        <title>Draft genome sequences of three monokaryotic isolates of the white-rot basidiomycete fungus Dichomitus squalens.</title>
        <authorList>
            <consortium name="DOE Joint Genome Institute"/>
            <person name="Lopez S.C."/>
            <person name="Andreopoulos B."/>
            <person name="Pangilinan J."/>
            <person name="Lipzen A."/>
            <person name="Riley R."/>
            <person name="Ahrendt S."/>
            <person name="Ng V."/>
            <person name="Barry K."/>
            <person name="Daum C."/>
            <person name="Grigoriev I.V."/>
            <person name="Hilden K.S."/>
            <person name="Makela M.R."/>
            <person name="de Vries R.P."/>
        </authorList>
    </citation>
    <scope>NUCLEOTIDE SEQUENCE [LARGE SCALE GENOMIC DNA]</scope>
    <source>
        <strain evidence="1">OM18370.1</strain>
    </source>
</reference>
<dbReference type="AlphaFoldDB" id="A0A4Q9MCI4"/>
<gene>
    <name evidence="1" type="ORF">BD311DRAFT_765476</name>
</gene>
<sequence length="109" mass="11676">MKVLRGSRGVLGLPASQLEYVIVCCQVRAAGGKTDNTARGTATISVFAVFESATSRLKMHVLHDIPFLPSNDFGLLAHSSCRSSSIGWTSRLVAAPLAVVELLVRLRSH</sequence>
<protein>
    <submittedName>
        <fullName evidence="1">Uncharacterized protein</fullName>
    </submittedName>
</protein>
<proteinExistence type="predicted"/>
<organism evidence="1">
    <name type="scientific">Dichomitus squalens</name>
    <dbReference type="NCBI Taxonomy" id="114155"/>
    <lineage>
        <taxon>Eukaryota</taxon>
        <taxon>Fungi</taxon>
        <taxon>Dikarya</taxon>
        <taxon>Basidiomycota</taxon>
        <taxon>Agaricomycotina</taxon>
        <taxon>Agaricomycetes</taxon>
        <taxon>Polyporales</taxon>
        <taxon>Polyporaceae</taxon>
        <taxon>Dichomitus</taxon>
    </lineage>
</organism>
<dbReference type="Proteomes" id="UP000292957">
    <property type="component" value="Unassembled WGS sequence"/>
</dbReference>
<name>A0A4Q9MCI4_9APHY</name>
<accession>A0A4Q9MCI4</accession>
<evidence type="ECO:0000313" key="1">
    <source>
        <dbReference type="EMBL" id="TBU24965.1"/>
    </source>
</evidence>
<dbReference type="EMBL" id="ML143469">
    <property type="protein sequence ID" value="TBU24965.1"/>
    <property type="molecule type" value="Genomic_DNA"/>
</dbReference>